<name>A0A126QSD5_9BACT</name>
<evidence type="ECO:0000313" key="7">
    <source>
        <dbReference type="EMBL" id="TDT87147.1"/>
    </source>
</evidence>
<dbReference type="EMBL" id="CP014206">
    <property type="protein sequence ID" value="AMK12993.1"/>
    <property type="molecule type" value="Genomic_DNA"/>
</dbReference>
<evidence type="ECO:0000256" key="1">
    <source>
        <dbReference type="ARBA" id="ARBA00023015"/>
    </source>
</evidence>
<feature type="domain" description="HTH crp-type" evidence="5">
    <location>
        <begin position="146"/>
        <end position="214"/>
    </location>
</feature>
<dbReference type="SUPFAM" id="SSF51206">
    <property type="entry name" value="cAMP-binding domain-like"/>
    <property type="match status" value="1"/>
</dbReference>
<dbReference type="Proteomes" id="UP000055611">
    <property type="component" value="Chromosome"/>
</dbReference>
<dbReference type="Pfam" id="PF13545">
    <property type="entry name" value="HTH_Crp_2"/>
    <property type="match status" value="1"/>
</dbReference>
<organism evidence="7 9">
    <name type="scientific">Pseudodesulfovibrio indicus</name>
    <dbReference type="NCBI Taxonomy" id="1716143"/>
    <lineage>
        <taxon>Bacteria</taxon>
        <taxon>Pseudomonadati</taxon>
        <taxon>Thermodesulfobacteriota</taxon>
        <taxon>Desulfovibrionia</taxon>
        <taxon>Desulfovibrionales</taxon>
        <taxon>Desulfovibrionaceae</taxon>
    </lineage>
</organism>
<dbReference type="SUPFAM" id="SSF46785">
    <property type="entry name" value="Winged helix' DNA-binding domain"/>
    <property type="match status" value="1"/>
</dbReference>
<feature type="domain" description="Cyclic nucleotide-binding" evidence="4">
    <location>
        <begin position="12"/>
        <end position="132"/>
    </location>
</feature>
<evidence type="ECO:0000259" key="5">
    <source>
        <dbReference type="PROSITE" id="PS51063"/>
    </source>
</evidence>
<dbReference type="KEGG" id="dej:AWY79_12545"/>
<dbReference type="InterPro" id="IPR018490">
    <property type="entry name" value="cNMP-bd_dom_sf"/>
</dbReference>
<evidence type="ECO:0000256" key="3">
    <source>
        <dbReference type="ARBA" id="ARBA00023163"/>
    </source>
</evidence>
<dbReference type="PROSITE" id="PS51063">
    <property type="entry name" value="HTH_CRP_2"/>
    <property type="match status" value="1"/>
</dbReference>
<evidence type="ECO:0000313" key="8">
    <source>
        <dbReference type="Proteomes" id="UP000055611"/>
    </source>
</evidence>
<dbReference type="Pfam" id="PF00027">
    <property type="entry name" value="cNMP_binding"/>
    <property type="match status" value="1"/>
</dbReference>
<keyword evidence="1" id="KW-0805">Transcription regulation</keyword>
<protein>
    <submittedName>
        <fullName evidence="6 7">Transcriptional regulator</fullName>
    </submittedName>
</protein>
<dbReference type="InterPro" id="IPR012318">
    <property type="entry name" value="HTH_CRP"/>
</dbReference>
<accession>A0A126QSD5</accession>
<sequence>MKKLDAVRDVIFFDGLPDDILERLAEIAVLKRYAKGETLFLADAEADGFYAPVSGRVKVFRTSPAGKEQILHIFGAGEAVGEVPVFEGGTFPAQCEAVEDCDALFFPRRDFRRILQEDPDLAMKMMAMLSQRMRSLVHKIDDLSLKETPARVAAHLLLLRSSTDSDTFRLDLPKGQIALYLGTIQETLSRILKRFSEDGLIAMSGREITVLDRDGLRDIAESGK</sequence>
<dbReference type="GO" id="GO:0003677">
    <property type="term" value="F:DNA binding"/>
    <property type="evidence" value="ECO:0007669"/>
    <property type="project" value="UniProtKB-KW"/>
</dbReference>
<evidence type="ECO:0000313" key="6">
    <source>
        <dbReference type="EMBL" id="AMK12993.1"/>
    </source>
</evidence>
<dbReference type="CDD" id="cd00038">
    <property type="entry name" value="CAP_ED"/>
    <property type="match status" value="1"/>
</dbReference>
<dbReference type="Proteomes" id="UP000295506">
    <property type="component" value="Unassembled WGS sequence"/>
</dbReference>
<dbReference type="OrthoDB" id="892842at2"/>
<keyword evidence="8" id="KW-1185">Reference proteome</keyword>
<dbReference type="SMART" id="SM00419">
    <property type="entry name" value="HTH_CRP"/>
    <property type="match status" value="1"/>
</dbReference>
<dbReference type="InterPro" id="IPR050397">
    <property type="entry name" value="Env_Response_Regulators"/>
</dbReference>
<dbReference type="SMART" id="SM00100">
    <property type="entry name" value="cNMP"/>
    <property type="match status" value="1"/>
</dbReference>
<dbReference type="PANTHER" id="PTHR24567">
    <property type="entry name" value="CRP FAMILY TRANSCRIPTIONAL REGULATORY PROTEIN"/>
    <property type="match status" value="1"/>
</dbReference>
<keyword evidence="2" id="KW-0238">DNA-binding</keyword>
<dbReference type="PANTHER" id="PTHR24567:SF68">
    <property type="entry name" value="DNA-BINDING TRANSCRIPTIONAL DUAL REGULATOR CRP"/>
    <property type="match status" value="1"/>
</dbReference>
<reference evidence="7 9" key="2">
    <citation type="submission" date="2019-03" db="EMBL/GenBank/DDBJ databases">
        <title>Genomic Encyclopedia of Type Strains, Phase IV (KMG-IV): sequencing the most valuable type-strain genomes for metagenomic binning, comparative biology and taxonomic classification.</title>
        <authorList>
            <person name="Goeker M."/>
        </authorList>
    </citation>
    <scope>NUCLEOTIDE SEQUENCE [LARGE SCALE GENOMIC DNA]</scope>
    <source>
        <strain evidence="7 9">DSM 101483</strain>
    </source>
</reference>
<keyword evidence="3" id="KW-0804">Transcription</keyword>
<evidence type="ECO:0000259" key="4">
    <source>
        <dbReference type="PROSITE" id="PS50042"/>
    </source>
</evidence>
<reference evidence="6 8" key="1">
    <citation type="journal article" date="2016" name="Front. Microbiol.">
        <title>Genome Sequence of the Piezophilic, Mesophilic Sulfate-Reducing Bacterium Desulfovibrio indicus J2T.</title>
        <authorList>
            <person name="Cao J."/>
            <person name="Maignien L."/>
            <person name="Shao Z."/>
            <person name="Alain K."/>
            <person name="Jebbar M."/>
        </authorList>
    </citation>
    <scope>NUCLEOTIDE SEQUENCE [LARGE SCALE GENOMIC DNA]</scope>
    <source>
        <strain evidence="6 8">J2</strain>
    </source>
</reference>
<dbReference type="PROSITE" id="PS50042">
    <property type="entry name" value="CNMP_BINDING_3"/>
    <property type="match status" value="1"/>
</dbReference>
<gene>
    <name evidence="6" type="ORF">AWY79_12545</name>
    <name evidence="7" type="ORF">EDC59_10934</name>
</gene>
<dbReference type="GO" id="GO:0003700">
    <property type="term" value="F:DNA-binding transcription factor activity"/>
    <property type="evidence" value="ECO:0007669"/>
    <property type="project" value="TreeGrafter"/>
</dbReference>
<dbReference type="GO" id="GO:0005829">
    <property type="term" value="C:cytosol"/>
    <property type="evidence" value="ECO:0007669"/>
    <property type="project" value="TreeGrafter"/>
</dbReference>
<proteinExistence type="predicted"/>
<evidence type="ECO:0000256" key="2">
    <source>
        <dbReference type="ARBA" id="ARBA00023125"/>
    </source>
</evidence>
<evidence type="ECO:0000313" key="9">
    <source>
        <dbReference type="Proteomes" id="UP000295506"/>
    </source>
</evidence>
<dbReference type="Gene3D" id="2.60.120.10">
    <property type="entry name" value="Jelly Rolls"/>
    <property type="match status" value="1"/>
</dbReference>
<dbReference type="EMBL" id="SOBK01000009">
    <property type="protein sequence ID" value="TDT87147.1"/>
    <property type="molecule type" value="Genomic_DNA"/>
</dbReference>
<dbReference type="InterPro" id="IPR036388">
    <property type="entry name" value="WH-like_DNA-bd_sf"/>
</dbReference>
<dbReference type="RefSeq" id="WP_066807214.1">
    <property type="nucleotide sequence ID" value="NZ_CP014206.1"/>
</dbReference>
<dbReference type="AlphaFoldDB" id="A0A126QSD5"/>
<dbReference type="InterPro" id="IPR000595">
    <property type="entry name" value="cNMP-bd_dom"/>
</dbReference>
<dbReference type="InterPro" id="IPR014710">
    <property type="entry name" value="RmlC-like_jellyroll"/>
</dbReference>
<dbReference type="PRINTS" id="PR00034">
    <property type="entry name" value="HTHCRP"/>
</dbReference>
<dbReference type="Gene3D" id="1.10.10.10">
    <property type="entry name" value="Winged helix-like DNA-binding domain superfamily/Winged helix DNA-binding domain"/>
    <property type="match status" value="1"/>
</dbReference>
<dbReference type="InterPro" id="IPR036390">
    <property type="entry name" value="WH_DNA-bd_sf"/>
</dbReference>